<sequence length="916" mass="103259">MRILLFFIAVVISGCSSFPNDPPIEADKRWIEGTLDNGLKYHIYPVSGAPVSVRLFVRVGSVQETEQQRGYAHFLEHMAFNGSRHFSSNEMVSLFEQAGLTFGADINAYTAYYETVYQLDLPDNTQLNNALLWMRDIGDGLTIAPAEVEKEKGVIQGEIRRTRPENKSLADKYYDYLLKGTALEDLDPVGDSLSVQSATPESIIAFYQKWYHPENAELIVTGNIDTTTIEALIESQFASWKAGAGISKTRIDYVPIELSDFVDEVGEYEAPSITFMVQRGKTAITTQGDLMESWLDEVALHLINQRMERMYSDAAIPLHDLYISNYYINFNRYGILSASFPASERNDAQGIFLSTLASMRDYGVTQEEVDVSLAYYQQLLNDVDYHWRHKEALDFAESKVMSLSLQQPIQSREDYRQSLKRFLNLATLETVNEQLSDLLAAKYSVVIGVEPGDSIAAWQAKIPEIRTQYAKPGTQPMILSVAENELAEPSQNGAILSQEKNDLGFEVWTLSNGIEVWFQQDPNAGDWVNVVYGSQGGKAALDPSLYPAVELTIPVISRSGLGDFNGPQLDTFLQRNSIEVYPFISFSHHGVEVGVPKNKLQQGFKVLFNFASDVNVESRHLKTVKQEYQQELKTYLSTPLGQWNQAINHNSYLPSSRHYMSSASGYQSVSEAQIRSVHEQLFGQFRGNKVVIIADLEANELNEVLRQYLASINLETAEPMDFEVGYNQNVESVIDLDIYNEQNSFYLIRLTNPSASQSSVRNAYIDDMIQRILSKRLTAYIREELGLDYAPEAYSAQQDQEPVTDWFVEAQVAPQDIDRIDQAIDKVLHDLLTDVKQSDVDAAARQLAVALQALENQPVDRTWFYARYLVHGYGVESLLDVDAMTSTITLDDVQKRIGESFGHKVIRSKYTLTPKP</sequence>
<keyword evidence="3" id="KW-0645">Protease</keyword>
<evidence type="ECO:0000259" key="9">
    <source>
        <dbReference type="Pfam" id="PF00675"/>
    </source>
</evidence>
<dbReference type="SUPFAM" id="SSF63411">
    <property type="entry name" value="LuxS/MPP-like metallohydrolase"/>
    <property type="match status" value="3"/>
</dbReference>
<dbReference type="PROSITE" id="PS00143">
    <property type="entry name" value="INSULINASE"/>
    <property type="match status" value="1"/>
</dbReference>
<comment type="cofactor">
    <cofactor evidence="1">
        <name>Zn(2+)</name>
        <dbReference type="ChEBI" id="CHEBI:29105"/>
    </cofactor>
</comment>
<evidence type="ECO:0000256" key="5">
    <source>
        <dbReference type="ARBA" id="ARBA00022801"/>
    </source>
</evidence>
<dbReference type="Gene3D" id="3.30.830.10">
    <property type="entry name" value="Metalloenzyme, LuxS/M16 peptidase-like"/>
    <property type="match status" value="4"/>
</dbReference>
<keyword evidence="6" id="KW-0862">Zinc</keyword>
<feature type="domain" description="Peptidase M16 N-terminal" evidence="9">
    <location>
        <begin position="51"/>
        <end position="166"/>
    </location>
</feature>
<evidence type="ECO:0000256" key="8">
    <source>
        <dbReference type="RuleBase" id="RU004447"/>
    </source>
</evidence>
<feature type="domain" description="Peptidase M16 C-terminal" evidence="10">
    <location>
        <begin position="669"/>
        <end position="847"/>
    </location>
</feature>
<accession>A0A837G6W5</accession>
<dbReference type="InterPro" id="IPR011765">
    <property type="entry name" value="Pept_M16_N"/>
</dbReference>
<evidence type="ECO:0000256" key="6">
    <source>
        <dbReference type="ARBA" id="ARBA00022833"/>
    </source>
</evidence>
<dbReference type="EMBL" id="JXXR01000011">
    <property type="protein sequence ID" value="KJY73192.1"/>
    <property type="molecule type" value="Genomic_DNA"/>
</dbReference>
<dbReference type="RefSeq" id="WP_045985842.1">
    <property type="nucleotide sequence ID" value="NZ_CP063052.1"/>
</dbReference>
<dbReference type="GO" id="GO:0006508">
    <property type="term" value="P:proteolysis"/>
    <property type="evidence" value="ECO:0007669"/>
    <property type="project" value="UniProtKB-KW"/>
</dbReference>
<comment type="caution">
    <text evidence="11">The sequence shown here is derived from an EMBL/GenBank/DDBJ whole genome shotgun (WGS) entry which is preliminary data.</text>
</comment>
<keyword evidence="4" id="KW-0479">Metal-binding</keyword>
<keyword evidence="5" id="KW-0378">Hydrolase</keyword>
<keyword evidence="7" id="KW-0482">Metalloprotease</keyword>
<dbReference type="PANTHER" id="PTHR43690">
    <property type="entry name" value="NARDILYSIN"/>
    <property type="match status" value="1"/>
</dbReference>
<evidence type="ECO:0000259" key="10">
    <source>
        <dbReference type="Pfam" id="PF05193"/>
    </source>
</evidence>
<evidence type="ECO:0000256" key="7">
    <source>
        <dbReference type="ARBA" id="ARBA00023049"/>
    </source>
</evidence>
<proteinExistence type="inferred from homology"/>
<comment type="similarity">
    <text evidence="2 8">Belongs to the peptidase M16 family.</text>
</comment>
<dbReference type="Pfam" id="PF05193">
    <property type="entry name" value="Peptidase_M16_C"/>
    <property type="match status" value="2"/>
</dbReference>
<dbReference type="PROSITE" id="PS51257">
    <property type="entry name" value="PROKAR_LIPOPROTEIN"/>
    <property type="match status" value="1"/>
</dbReference>
<dbReference type="GO" id="GO:0004222">
    <property type="term" value="F:metalloendopeptidase activity"/>
    <property type="evidence" value="ECO:0007669"/>
    <property type="project" value="InterPro"/>
</dbReference>
<feature type="domain" description="Peptidase M16 C-terminal" evidence="10">
    <location>
        <begin position="198"/>
        <end position="370"/>
    </location>
</feature>
<dbReference type="InterPro" id="IPR007863">
    <property type="entry name" value="Peptidase_M16_C"/>
</dbReference>
<gene>
    <name evidence="11" type="ORF">TW71_10465</name>
</gene>
<protein>
    <submittedName>
        <fullName evidence="11">Peptidase M16</fullName>
    </submittedName>
</protein>
<organism evidence="11">
    <name type="scientific">Vibrio coralliilyticus</name>
    <dbReference type="NCBI Taxonomy" id="190893"/>
    <lineage>
        <taxon>Bacteria</taxon>
        <taxon>Pseudomonadati</taxon>
        <taxon>Pseudomonadota</taxon>
        <taxon>Gammaproteobacteria</taxon>
        <taxon>Vibrionales</taxon>
        <taxon>Vibrionaceae</taxon>
        <taxon>Vibrio</taxon>
    </lineage>
</organism>
<dbReference type="AlphaFoldDB" id="A0A837G6W5"/>
<evidence type="ECO:0000256" key="3">
    <source>
        <dbReference type="ARBA" id="ARBA00022670"/>
    </source>
</evidence>
<dbReference type="InterPro" id="IPR050626">
    <property type="entry name" value="Peptidase_M16"/>
</dbReference>
<evidence type="ECO:0000256" key="2">
    <source>
        <dbReference type="ARBA" id="ARBA00007261"/>
    </source>
</evidence>
<dbReference type="Pfam" id="PF00675">
    <property type="entry name" value="Peptidase_M16"/>
    <property type="match status" value="1"/>
</dbReference>
<evidence type="ECO:0000256" key="1">
    <source>
        <dbReference type="ARBA" id="ARBA00001947"/>
    </source>
</evidence>
<name>A0A837G6W5_9VIBR</name>
<evidence type="ECO:0000313" key="11">
    <source>
        <dbReference type="EMBL" id="KJY73192.1"/>
    </source>
</evidence>
<dbReference type="InterPro" id="IPR011249">
    <property type="entry name" value="Metalloenz_LuxS/M16"/>
</dbReference>
<reference evidence="11" key="1">
    <citation type="journal article" date="2015" name="BMC Genomics">
        <title>Genome mining reveals unlocked bioactive potential of marine Gram-negative bacteria.</title>
        <authorList>
            <person name="Machado H."/>
            <person name="Sonnenschein E.C."/>
            <person name="Melchiorsen J."/>
            <person name="Gram L."/>
        </authorList>
    </citation>
    <scope>NUCLEOTIDE SEQUENCE</scope>
    <source>
        <strain evidence="11">S2052</strain>
    </source>
</reference>
<dbReference type="GO" id="GO:0046872">
    <property type="term" value="F:metal ion binding"/>
    <property type="evidence" value="ECO:0007669"/>
    <property type="project" value="UniProtKB-KW"/>
</dbReference>
<dbReference type="PANTHER" id="PTHR43690:SF17">
    <property type="entry name" value="PROTEIN YHJJ"/>
    <property type="match status" value="1"/>
</dbReference>
<evidence type="ECO:0000256" key="4">
    <source>
        <dbReference type="ARBA" id="ARBA00022723"/>
    </source>
</evidence>
<dbReference type="InterPro" id="IPR001431">
    <property type="entry name" value="Pept_M16_Zn_BS"/>
</dbReference>